<dbReference type="Proteomes" id="UP000828048">
    <property type="component" value="Chromosome 9"/>
</dbReference>
<name>A0ACB7ZJ04_9ERIC</name>
<comment type="caution">
    <text evidence="1">The sequence shown here is derived from an EMBL/GenBank/DDBJ whole genome shotgun (WGS) entry which is preliminary data.</text>
</comment>
<keyword evidence="2" id="KW-1185">Reference proteome</keyword>
<gene>
    <name evidence="1" type="ORF">Vadar_013512</name>
</gene>
<evidence type="ECO:0000313" key="2">
    <source>
        <dbReference type="Proteomes" id="UP000828048"/>
    </source>
</evidence>
<sequence length="602" mass="66640">MLGSTGHAFRRFSSSWFSYAIHRQRRCPISFLDCGCLNPPSLIHPIKTLFSLSPSKKSSSSSFLSDANIARYHHDHAAATSLTAVRGVDISTASVAEEEEVEDAVTHCDGAKESCQIGYGRNTPTNASIDAYSAIELALDSVVKIFTISSSPNYFLPWQNKSQRDSMGSGFVVAGKRILTNAHVVADCTFVLVRKHGSPTKYRAEVQAVGHECDLAILTVESDEFWDGMTFLELGDIPFLQEAVAVVGYPQGGDNISVTKGVVSRVEPTQYVHGATQLMAIQIDAAINPGNSGGPAIMGNKVAGVAFQNLSGAENIGYIIPVPVIKHFLAGVEESGDYVGFCSLGLSCQPTENVQLREHFGMHGDMTGVLVSKINPLSDAHRVLKKDDILLMFDGVRIANDGTVPFRNRERITFDHLVSMKRPNEMATVRVLRNGEEHEFSINIRPLQQLVPVHQFDKLPSYFIFAGLVFVPLTQPYLHEYGEDWYNSSPRRLCERALRELPRKAGEQLVILSQLLMDDINMGYERLAELQVKKVNGVEVENLKHLCRLVEGCTEECLRFDLDDERVIVLNYELAKIATSRILKRHRIPSAMSSDLTDEVKD</sequence>
<accession>A0ACB7ZJ04</accession>
<dbReference type="EMBL" id="CM037159">
    <property type="protein sequence ID" value="KAH7865951.1"/>
    <property type="molecule type" value="Genomic_DNA"/>
</dbReference>
<protein>
    <submittedName>
        <fullName evidence="1">Uncharacterized protein</fullName>
    </submittedName>
</protein>
<proteinExistence type="predicted"/>
<evidence type="ECO:0000313" key="1">
    <source>
        <dbReference type="EMBL" id="KAH7865951.1"/>
    </source>
</evidence>
<reference evidence="1 2" key="1">
    <citation type="journal article" date="2021" name="Hortic Res">
        <title>High-quality reference genome and annotation aids understanding of berry development for evergreen blueberry (Vaccinium darrowii).</title>
        <authorList>
            <person name="Yu J."/>
            <person name="Hulse-Kemp A.M."/>
            <person name="Babiker E."/>
            <person name="Staton M."/>
        </authorList>
    </citation>
    <scope>NUCLEOTIDE SEQUENCE [LARGE SCALE GENOMIC DNA]</scope>
    <source>
        <strain evidence="2">cv. NJ 8807/NJ 8810</strain>
        <tissue evidence="1">Young leaf</tissue>
    </source>
</reference>
<organism evidence="1 2">
    <name type="scientific">Vaccinium darrowii</name>
    <dbReference type="NCBI Taxonomy" id="229202"/>
    <lineage>
        <taxon>Eukaryota</taxon>
        <taxon>Viridiplantae</taxon>
        <taxon>Streptophyta</taxon>
        <taxon>Embryophyta</taxon>
        <taxon>Tracheophyta</taxon>
        <taxon>Spermatophyta</taxon>
        <taxon>Magnoliopsida</taxon>
        <taxon>eudicotyledons</taxon>
        <taxon>Gunneridae</taxon>
        <taxon>Pentapetalae</taxon>
        <taxon>asterids</taxon>
        <taxon>Ericales</taxon>
        <taxon>Ericaceae</taxon>
        <taxon>Vaccinioideae</taxon>
        <taxon>Vaccinieae</taxon>
        <taxon>Vaccinium</taxon>
    </lineage>
</organism>